<comment type="caution">
    <text evidence="1">The sequence shown here is derived from an EMBL/GenBank/DDBJ whole genome shotgun (WGS) entry which is preliminary data.</text>
</comment>
<protein>
    <submittedName>
        <fullName evidence="1">Uncharacterized protein</fullName>
    </submittedName>
</protein>
<proteinExistence type="predicted"/>
<sequence length="86" mass="10257">MYNKLIVKMANGEENEFNGYFNADTGEDYLVIFDIQSREIMKWARTQIQRRNEVNYIEFEDEGNSVLINRKFHFITNVTNDSILIK</sequence>
<gene>
    <name evidence="1" type="ORF">CWD94_03690</name>
</gene>
<dbReference type="Proteomes" id="UP000232101">
    <property type="component" value="Unassembled WGS sequence"/>
</dbReference>
<dbReference type="RefSeq" id="WP_100542080.1">
    <property type="nucleotide sequence ID" value="NZ_PHQY01000321.1"/>
</dbReference>
<evidence type="ECO:0000313" key="1">
    <source>
        <dbReference type="EMBL" id="PJO45139.1"/>
    </source>
</evidence>
<organism evidence="1 2">
    <name type="scientific">Lysinibacillus xylanilyticus</name>
    <dbReference type="NCBI Taxonomy" id="582475"/>
    <lineage>
        <taxon>Bacteria</taxon>
        <taxon>Bacillati</taxon>
        <taxon>Bacillota</taxon>
        <taxon>Bacilli</taxon>
        <taxon>Bacillales</taxon>
        <taxon>Bacillaceae</taxon>
        <taxon>Lysinibacillus</taxon>
    </lineage>
</organism>
<dbReference type="EMBL" id="PHQY01000321">
    <property type="protein sequence ID" value="PJO45139.1"/>
    <property type="molecule type" value="Genomic_DNA"/>
</dbReference>
<reference evidence="1 2" key="1">
    <citation type="submission" date="2017-11" db="EMBL/GenBank/DDBJ databases">
        <title>Bacterial isolate from king chilli rhizosphere.</title>
        <authorList>
            <person name="Takhelmayum P."/>
            <person name="Sarangthem I."/>
        </authorList>
    </citation>
    <scope>NUCLEOTIDE SEQUENCE [LARGE SCALE GENOMIC DNA]</scope>
    <source>
        <strain evidence="2">t26</strain>
    </source>
</reference>
<name>A0A2M9QAP1_9BACI</name>
<accession>A0A2M9QAP1</accession>
<evidence type="ECO:0000313" key="2">
    <source>
        <dbReference type="Proteomes" id="UP000232101"/>
    </source>
</evidence>
<dbReference type="AlphaFoldDB" id="A0A2M9QAP1"/>